<dbReference type="InterPro" id="IPR000515">
    <property type="entry name" value="MetI-like"/>
</dbReference>
<protein>
    <submittedName>
        <fullName evidence="8">ABC transporter permease</fullName>
    </submittedName>
</protein>
<name>A0ABW2UY60_9BACL</name>
<dbReference type="InterPro" id="IPR035906">
    <property type="entry name" value="MetI-like_sf"/>
</dbReference>
<dbReference type="PANTHER" id="PTHR43496:SF1">
    <property type="entry name" value="POLYGALACTURONAN_RHAMNOGALACTURONAN TRANSPORT SYSTEM PERMEASE PROTEIN YTEP"/>
    <property type="match status" value="1"/>
</dbReference>
<sequence length="322" mass="35602">MKHDNAAGAVARTAAPGAKAGGSSALKKIRRDYDLYLMLVPGIIFLLVFKYTPMYGLIIAFQDFSIFRGISGSEWVGLKHFEKLVHNDQFLQVLTNTVLISLYKLIFLFPAPIVLAILMNELRVMVFKRTVQSIVYLPHFISWVIVGGLFVNILSVNGGIVNTILGKFGIGPIPFFLDQGIFRSLIVFTEGWKEIGWGTIVYLAAITSIDPQLYEAARMDGANRFRQMLHVTLPGMASTIVLMLILRLGHMLEAGTEQILVLYNPVVYNVADVIGTYVYRIGLGASDYSFSTAVGLFESVVGFALVVSGNAFCKKFLGRSIW</sequence>
<keyword evidence="3 6" id="KW-0812">Transmembrane</keyword>
<evidence type="ECO:0000313" key="8">
    <source>
        <dbReference type="EMBL" id="MFC7748837.1"/>
    </source>
</evidence>
<feature type="transmembrane region" description="Helical" evidence="6">
    <location>
        <begin position="228"/>
        <end position="248"/>
    </location>
</feature>
<dbReference type="RefSeq" id="WP_138788816.1">
    <property type="nucleotide sequence ID" value="NZ_JBHTGQ010000004.1"/>
</dbReference>
<keyword evidence="5 6" id="KW-0472">Membrane</keyword>
<dbReference type="CDD" id="cd06261">
    <property type="entry name" value="TM_PBP2"/>
    <property type="match status" value="1"/>
</dbReference>
<feature type="transmembrane region" description="Helical" evidence="6">
    <location>
        <begin position="35"/>
        <end position="61"/>
    </location>
</feature>
<feature type="transmembrane region" description="Helical" evidence="6">
    <location>
        <begin position="288"/>
        <end position="313"/>
    </location>
</feature>
<reference evidence="9" key="1">
    <citation type="journal article" date="2019" name="Int. J. Syst. Evol. Microbiol.">
        <title>The Global Catalogue of Microorganisms (GCM) 10K type strain sequencing project: providing services to taxonomists for standard genome sequencing and annotation.</title>
        <authorList>
            <consortium name="The Broad Institute Genomics Platform"/>
            <consortium name="The Broad Institute Genome Sequencing Center for Infectious Disease"/>
            <person name="Wu L."/>
            <person name="Ma J."/>
        </authorList>
    </citation>
    <scope>NUCLEOTIDE SEQUENCE [LARGE SCALE GENOMIC DNA]</scope>
    <source>
        <strain evidence="9">JCM 18657</strain>
    </source>
</reference>
<comment type="caution">
    <text evidence="8">The sequence shown here is derived from an EMBL/GenBank/DDBJ whole genome shotgun (WGS) entry which is preliminary data.</text>
</comment>
<organism evidence="8 9">
    <name type="scientific">Paenibacillus thermoaerophilus</name>
    <dbReference type="NCBI Taxonomy" id="1215385"/>
    <lineage>
        <taxon>Bacteria</taxon>
        <taxon>Bacillati</taxon>
        <taxon>Bacillota</taxon>
        <taxon>Bacilli</taxon>
        <taxon>Bacillales</taxon>
        <taxon>Paenibacillaceae</taxon>
        <taxon>Paenibacillus</taxon>
    </lineage>
</organism>
<evidence type="ECO:0000256" key="3">
    <source>
        <dbReference type="ARBA" id="ARBA00022692"/>
    </source>
</evidence>
<evidence type="ECO:0000313" key="9">
    <source>
        <dbReference type="Proteomes" id="UP001596528"/>
    </source>
</evidence>
<dbReference type="Pfam" id="PF00528">
    <property type="entry name" value="BPD_transp_1"/>
    <property type="match status" value="1"/>
</dbReference>
<feature type="transmembrane region" description="Helical" evidence="6">
    <location>
        <begin position="260"/>
        <end position="282"/>
    </location>
</feature>
<feature type="transmembrane region" description="Helical" evidence="6">
    <location>
        <begin position="98"/>
        <end position="119"/>
    </location>
</feature>
<gene>
    <name evidence="8" type="ORF">ACFQWB_02610</name>
</gene>
<evidence type="ECO:0000256" key="2">
    <source>
        <dbReference type="ARBA" id="ARBA00022448"/>
    </source>
</evidence>
<comment type="subcellular location">
    <subcellularLocation>
        <location evidence="6">Cell membrane</location>
        <topology evidence="6">Multi-pass membrane protein</topology>
    </subcellularLocation>
    <subcellularLocation>
        <location evidence="1">Membrane</location>
        <topology evidence="1">Multi-pass membrane protein</topology>
    </subcellularLocation>
</comment>
<comment type="similarity">
    <text evidence="6">Belongs to the binding-protein-dependent transport system permease family.</text>
</comment>
<dbReference type="Gene3D" id="1.10.3720.10">
    <property type="entry name" value="MetI-like"/>
    <property type="match status" value="1"/>
</dbReference>
<accession>A0ABW2UY60</accession>
<keyword evidence="9" id="KW-1185">Reference proteome</keyword>
<feature type="domain" description="ABC transmembrane type-1" evidence="7">
    <location>
        <begin position="94"/>
        <end position="309"/>
    </location>
</feature>
<dbReference type="PANTHER" id="PTHR43496">
    <property type="entry name" value="PROTEIN LPLB"/>
    <property type="match status" value="1"/>
</dbReference>
<feature type="transmembrane region" description="Helical" evidence="6">
    <location>
        <begin position="140"/>
        <end position="165"/>
    </location>
</feature>
<evidence type="ECO:0000256" key="4">
    <source>
        <dbReference type="ARBA" id="ARBA00022989"/>
    </source>
</evidence>
<evidence type="ECO:0000259" key="7">
    <source>
        <dbReference type="PROSITE" id="PS50928"/>
    </source>
</evidence>
<dbReference type="EMBL" id="JBHTGQ010000004">
    <property type="protein sequence ID" value="MFC7748837.1"/>
    <property type="molecule type" value="Genomic_DNA"/>
</dbReference>
<keyword evidence="4 6" id="KW-1133">Transmembrane helix</keyword>
<dbReference type="PROSITE" id="PS50928">
    <property type="entry name" value="ABC_TM1"/>
    <property type="match status" value="1"/>
</dbReference>
<dbReference type="SUPFAM" id="SSF161098">
    <property type="entry name" value="MetI-like"/>
    <property type="match status" value="1"/>
</dbReference>
<evidence type="ECO:0000256" key="1">
    <source>
        <dbReference type="ARBA" id="ARBA00004141"/>
    </source>
</evidence>
<evidence type="ECO:0000256" key="5">
    <source>
        <dbReference type="ARBA" id="ARBA00023136"/>
    </source>
</evidence>
<proteinExistence type="inferred from homology"/>
<dbReference type="Proteomes" id="UP001596528">
    <property type="component" value="Unassembled WGS sequence"/>
</dbReference>
<keyword evidence="2 6" id="KW-0813">Transport</keyword>
<evidence type="ECO:0000256" key="6">
    <source>
        <dbReference type="RuleBase" id="RU363032"/>
    </source>
</evidence>